<gene>
    <name evidence="1" type="ORF">EDD52_102455</name>
</gene>
<dbReference type="EMBL" id="SLZU01000002">
    <property type="protein sequence ID" value="TCS66638.1"/>
    <property type="molecule type" value="Genomic_DNA"/>
</dbReference>
<reference evidence="1 2" key="1">
    <citation type="submission" date="2019-03" db="EMBL/GenBank/DDBJ databases">
        <title>Genomic Encyclopedia of Type Strains, Phase IV (KMG-IV): sequencing the most valuable type-strain genomes for metagenomic binning, comparative biology and taxonomic classification.</title>
        <authorList>
            <person name="Goeker M."/>
        </authorList>
    </citation>
    <scope>NUCLEOTIDE SEQUENCE [LARGE SCALE GENOMIC DNA]</scope>
    <source>
        <strain evidence="1 2">DSM 104836</strain>
    </source>
</reference>
<accession>A0A4R3JME4</accession>
<evidence type="ECO:0000313" key="2">
    <source>
        <dbReference type="Proteomes" id="UP000295696"/>
    </source>
</evidence>
<organism evidence="1 2">
    <name type="scientific">Primorskyibacter sedentarius</name>
    <dbReference type="NCBI Taxonomy" id="745311"/>
    <lineage>
        <taxon>Bacteria</taxon>
        <taxon>Pseudomonadati</taxon>
        <taxon>Pseudomonadota</taxon>
        <taxon>Alphaproteobacteria</taxon>
        <taxon>Rhodobacterales</taxon>
        <taxon>Roseobacteraceae</taxon>
        <taxon>Primorskyibacter</taxon>
    </lineage>
</organism>
<keyword evidence="2" id="KW-1185">Reference proteome</keyword>
<dbReference type="Proteomes" id="UP000295696">
    <property type="component" value="Unassembled WGS sequence"/>
</dbReference>
<evidence type="ECO:0000313" key="1">
    <source>
        <dbReference type="EMBL" id="TCS66638.1"/>
    </source>
</evidence>
<name>A0A4R3JME4_9RHOB</name>
<proteinExistence type="predicted"/>
<sequence length="222" mass="25711">MGKSETRFFWRSRAACKKADHWVDFWKTTHFTIKIHLRVNAVGLPTRTRITSARPLITWGSIWSWPTICQGQAPVGKKRLWCRSHSENDGGARRAYLNSQAQITQDARRRGSFAVFLPQSRRAVPQQAEKRTNGWRTPRKKLSKVFLASSTPRLSASRHQDLRKRRWRVFSLCQVAPIEIDLRSEEVQCQYLPGFTGIDQDALITTHRAPVRVCEIIRFKQG</sequence>
<dbReference type="AlphaFoldDB" id="A0A4R3JME4"/>
<comment type="caution">
    <text evidence="1">The sequence shown here is derived from an EMBL/GenBank/DDBJ whole genome shotgun (WGS) entry which is preliminary data.</text>
</comment>
<protein>
    <submittedName>
        <fullName evidence="1">Uncharacterized protein</fullName>
    </submittedName>
</protein>